<evidence type="ECO:0000256" key="1">
    <source>
        <dbReference type="SAM" id="MobiDB-lite"/>
    </source>
</evidence>
<feature type="compositionally biased region" description="Low complexity" evidence="1">
    <location>
        <begin position="73"/>
        <end position="83"/>
    </location>
</feature>
<dbReference type="InterPro" id="IPR011446">
    <property type="entry name" value="BBP7"/>
</dbReference>
<gene>
    <name evidence="3" type="ORF">FF011L_41570</name>
</gene>
<feature type="signal peptide" evidence="2">
    <location>
        <begin position="1"/>
        <end position="23"/>
    </location>
</feature>
<keyword evidence="2" id="KW-0732">Signal</keyword>
<dbReference type="Proteomes" id="UP000320672">
    <property type="component" value="Chromosome"/>
</dbReference>
<evidence type="ECO:0008006" key="5">
    <source>
        <dbReference type="Google" id="ProtNLM"/>
    </source>
</evidence>
<feature type="region of interest" description="Disordered" evidence="1">
    <location>
        <begin position="73"/>
        <end position="94"/>
    </location>
</feature>
<dbReference type="Pfam" id="PF07585">
    <property type="entry name" value="BBP7"/>
    <property type="match status" value="1"/>
</dbReference>
<evidence type="ECO:0000256" key="2">
    <source>
        <dbReference type="SAM" id="SignalP"/>
    </source>
</evidence>
<proteinExistence type="predicted"/>
<reference evidence="3 4" key="1">
    <citation type="submission" date="2019-02" db="EMBL/GenBank/DDBJ databases">
        <title>Deep-cultivation of Planctomycetes and their phenomic and genomic characterization uncovers novel biology.</title>
        <authorList>
            <person name="Wiegand S."/>
            <person name="Jogler M."/>
            <person name="Boedeker C."/>
            <person name="Pinto D."/>
            <person name="Vollmers J."/>
            <person name="Rivas-Marin E."/>
            <person name="Kohn T."/>
            <person name="Peeters S.H."/>
            <person name="Heuer A."/>
            <person name="Rast P."/>
            <person name="Oberbeckmann S."/>
            <person name="Bunk B."/>
            <person name="Jeske O."/>
            <person name="Meyerdierks A."/>
            <person name="Storesund J.E."/>
            <person name="Kallscheuer N."/>
            <person name="Luecker S."/>
            <person name="Lage O.M."/>
            <person name="Pohl T."/>
            <person name="Merkel B.J."/>
            <person name="Hornburger P."/>
            <person name="Mueller R.-W."/>
            <person name="Bruemmer F."/>
            <person name="Labrenz M."/>
            <person name="Spormann A.M."/>
            <person name="Op den Camp H."/>
            <person name="Overmann J."/>
            <person name="Amann R."/>
            <person name="Jetten M.S.M."/>
            <person name="Mascher T."/>
            <person name="Medema M.H."/>
            <person name="Devos D.P."/>
            <person name="Kaster A.-K."/>
            <person name="Ovreas L."/>
            <person name="Rohde M."/>
            <person name="Galperin M.Y."/>
            <person name="Jogler C."/>
        </authorList>
    </citation>
    <scope>NUCLEOTIDE SEQUENCE [LARGE SCALE GENOMIC DNA]</scope>
    <source>
        <strain evidence="3 4">FF011L</strain>
    </source>
</reference>
<evidence type="ECO:0000313" key="3">
    <source>
        <dbReference type="EMBL" id="QDS95363.1"/>
    </source>
</evidence>
<evidence type="ECO:0000313" key="4">
    <source>
        <dbReference type="Proteomes" id="UP000320672"/>
    </source>
</evidence>
<dbReference type="KEGG" id="rml:FF011L_41570"/>
<protein>
    <recommendedName>
        <fullName evidence="5">Legionella pneumophila major outer membrane protein</fullName>
    </recommendedName>
</protein>
<feature type="chain" id="PRO_5022213556" description="Legionella pneumophila major outer membrane protein" evidence="2">
    <location>
        <begin position="24"/>
        <end position="579"/>
    </location>
</feature>
<organism evidence="3 4">
    <name type="scientific">Roseimaritima multifibrata</name>
    <dbReference type="NCBI Taxonomy" id="1930274"/>
    <lineage>
        <taxon>Bacteria</taxon>
        <taxon>Pseudomonadati</taxon>
        <taxon>Planctomycetota</taxon>
        <taxon>Planctomycetia</taxon>
        <taxon>Pirellulales</taxon>
        <taxon>Pirellulaceae</taxon>
        <taxon>Roseimaritima</taxon>
    </lineage>
</organism>
<name>A0A517MKF0_9BACT</name>
<dbReference type="EMBL" id="CP036262">
    <property type="protein sequence ID" value="QDS95363.1"/>
    <property type="molecule type" value="Genomic_DNA"/>
</dbReference>
<keyword evidence="4" id="KW-1185">Reference proteome</keyword>
<dbReference type="AlphaFoldDB" id="A0A517MKF0"/>
<dbReference type="OrthoDB" id="292710at2"/>
<accession>A0A517MKF0</accession>
<dbReference type="RefSeq" id="WP_145353452.1">
    <property type="nucleotide sequence ID" value="NZ_CP036262.1"/>
</dbReference>
<feature type="region of interest" description="Disordered" evidence="1">
    <location>
        <begin position="127"/>
        <end position="159"/>
    </location>
</feature>
<sequence length="579" mass="61576" precursor="true">MKTNIMRGLAITLGLSVATVAQAQYGNYPASPGYQPQRTSTVPVHPSLQQPQVASNWNNYQPPATLTAPTTGQAPAYGQPAPAFSQPGPGYPQQAPINQSVQQVWPNSPYRTASTGSGQIQPEILPSVQHQHSHQHSQHYPSSPAIGSPVPAPVPTPANGGSYVGGESCYSETSAAPWAGTAPMQYGSAASCAPPMESFGPPKLRNWFAGSNLLFLEMEQNCDRRLLFDQAMPTTTGLRTSQVDPGSNVGFETFIGRYFNCGQHAVMASYFFFDPTSEMAAVDRGPMPGSTNYRVMMPSWNNVMYDVGLDGMPGNDVSFYDLYDSNQRYRTSRDVSFQSIELNLVSFGIGGARRAGLGACGGGCGGSCGTGSCGPEMGCGGVCGPMIPGCGSKLQLQTTHGLRWFQFKDAFEFASSQTDTFYGPTTDDLYYNIDTENNLFGYQFGARLDYCLGRKLNVYAGTKFGIYANDAEFRSRLGTTGTAGYVSGTAYPSLGGQAVVTNNSSTVLATMGELDLGLGYRINNCWSISGGYRLYGVTGVATSVGSIADDLANLPVAGQVCANDSIVIQGGYIGAEYNW</sequence>